<evidence type="ECO:0000256" key="2">
    <source>
        <dbReference type="ARBA" id="ARBA00023125"/>
    </source>
</evidence>
<dbReference type="InterPro" id="IPR020449">
    <property type="entry name" value="Tscrpt_reg_AraC-type_HTH"/>
</dbReference>
<organism evidence="5">
    <name type="scientific">hydrothermal vent metagenome</name>
    <dbReference type="NCBI Taxonomy" id="652676"/>
    <lineage>
        <taxon>unclassified sequences</taxon>
        <taxon>metagenomes</taxon>
        <taxon>ecological metagenomes</taxon>
    </lineage>
</organism>
<dbReference type="InterPro" id="IPR018060">
    <property type="entry name" value="HTH_AraC"/>
</dbReference>
<name>A0A3B0RG82_9ZZZZ</name>
<dbReference type="AlphaFoldDB" id="A0A3B0RG82"/>
<dbReference type="InterPro" id="IPR037923">
    <property type="entry name" value="HTH-like"/>
</dbReference>
<accession>A0A3B0RG82</accession>
<sequence length="349" mass="40591">MHNNNVHFFSVKINIQKITPFEADGIVYHADTCLPLVDAVNRKKLKFKALARYTYPGERLTEDTIGLNSIGYWDANESQDWGLDWHRNEGIEIHFLESGFMPYSQENTEMELFPNCLTITRPWEAHKVGNPFIGVGKFYWVILDLNVRRPHQNWVWPDWIILASKDLDRLTTILRQNEKVLWKADKRIRDCFQRIGKVVDSDNNGSNSSKIRLLINNLLILLLDLLNAEEVELNEQLTDSSRSVKLFLKELEKNISEAWTIDKMAQSAGVGLTRFTHHCKRLTNLTPMRYLTMKRLELSKNILKSNEHLSVAEVAFSCGFSTSQYFSTVFKKHEKCTPLEYRQKNILIS</sequence>
<dbReference type="GO" id="GO:0003700">
    <property type="term" value="F:DNA-binding transcription factor activity"/>
    <property type="evidence" value="ECO:0007669"/>
    <property type="project" value="InterPro"/>
</dbReference>
<dbReference type="InterPro" id="IPR018062">
    <property type="entry name" value="HTH_AraC-typ_CS"/>
</dbReference>
<dbReference type="SMART" id="SM00342">
    <property type="entry name" value="HTH_ARAC"/>
    <property type="match status" value="1"/>
</dbReference>
<feature type="domain" description="HTH araC/xylS-type" evidence="4">
    <location>
        <begin position="245"/>
        <end position="344"/>
    </location>
</feature>
<dbReference type="Gene3D" id="1.10.10.60">
    <property type="entry name" value="Homeodomain-like"/>
    <property type="match status" value="1"/>
</dbReference>
<evidence type="ECO:0000313" key="5">
    <source>
        <dbReference type="EMBL" id="VAV83653.1"/>
    </source>
</evidence>
<dbReference type="EMBL" id="UOEB01000096">
    <property type="protein sequence ID" value="VAV83653.1"/>
    <property type="molecule type" value="Genomic_DNA"/>
</dbReference>
<dbReference type="PANTHER" id="PTHR43280">
    <property type="entry name" value="ARAC-FAMILY TRANSCRIPTIONAL REGULATOR"/>
    <property type="match status" value="1"/>
</dbReference>
<gene>
    <name evidence="5" type="ORF">MNBD_BACTEROID02-1226</name>
</gene>
<evidence type="ECO:0000259" key="4">
    <source>
        <dbReference type="PROSITE" id="PS01124"/>
    </source>
</evidence>
<reference evidence="5" key="1">
    <citation type="submission" date="2018-06" db="EMBL/GenBank/DDBJ databases">
        <authorList>
            <person name="Zhirakovskaya E."/>
        </authorList>
    </citation>
    <scope>NUCLEOTIDE SEQUENCE</scope>
</reference>
<dbReference type="Pfam" id="PF12833">
    <property type="entry name" value="HTH_18"/>
    <property type="match status" value="1"/>
</dbReference>
<dbReference type="SUPFAM" id="SSF51215">
    <property type="entry name" value="Regulatory protein AraC"/>
    <property type="match status" value="1"/>
</dbReference>
<keyword evidence="2 5" id="KW-0238">DNA-binding</keyword>
<dbReference type="PRINTS" id="PR00032">
    <property type="entry name" value="HTHARAC"/>
</dbReference>
<dbReference type="GO" id="GO:0043565">
    <property type="term" value="F:sequence-specific DNA binding"/>
    <property type="evidence" value="ECO:0007669"/>
    <property type="project" value="InterPro"/>
</dbReference>
<dbReference type="PROSITE" id="PS01124">
    <property type="entry name" value="HTH_ARAC_FAMILY_2"/>
    <property type="match status" value="1"/>
</dbReference>
<dbReference type="PANTHER" id="PTHR43280:SF2">
    <property type="entry name" value="HTH-TYPE TRANSCRIPTIONAL REGULATOR EXSA"/>
    <property type="match status" value="1"/>
</dbReference>
<keyword evidence="3" id="KW-0804">Transcription</keyword>
<evidence type="ECO:0000256" key="1">
    <source>
        <dbReference type="ARBA" id="ARBA00023015"/>
    </source>
</evidence>
<evidence type="ECO:0000256" key="3">
    <source>
        <dbReference type="ARBA" id="ARBA00023163"/>
    </source>
</evidence>
<protein>
    <submittedName>
        <fullName evidence="5">AraC-type DNA-binding domain-containing protein</fullName>
    </submittedName>
</protein>
<dbReference type="PROSITE" id="PS00041">
    <property type="entry name" value="HTH_ARAC_FAMILY_1"/>
    <property type="match status" value="1"/>
</dbReference>
<dbReference type="InterPro" id="IPR009057">
    <property type="entry name" value="Homeodomain-like_sf"/>
</dbReference>
<keyword evidence="1" id="KW-0805">Transcription regulation</keyword>
<dbReference type="SUPFAM" id="SSF46689">
    <property type="entry name" value="Homeodomain-like"/>
    <property type="match status" value="2"/>
</dbReference>
<proteinExistence type="predicted"/>